<evidence type="ECO:0000313" key="2">
    <source>
        <dbReference type="Proteomes" id="UP001634007"/>
    </source>
</evidence>
<proteinExistence type="predicted"/>
<name>A0ABD3J024_EUCGL</name>
<protein>
    <recommendedName>
        <fullName evidence="3">Secreted protein</fullName>
    </recommendedName>
</protein>
<dbReference type="Proteomes" id="UP001634007">
    <property type="component" value="Unassembled WGS sequence"/>
</dbReference>
<gene>
    <name evidence="1" type="ORF">ACJRO7_004449</name>
</gene>
<dbReference type="AlphaFoldDB" id="A0ABD3J024"/>
<evidence type="ECO:0008006" key="3">
    <source>
        <dbReference type="Google" id="ProtNLM"/>
    </source>
</evidence>
<comment type="caution">
    <text evidence="1">The sequence shown here is derived from an EMBL/GenBank/DDBJ whole genome shotgun (WGS) entry which is preliminary data.</text>
</comment>
<organism evidence="1 2">
    <name type="scientific">Eucalyptus globulus</name>
    <name type="common">Tasmanian blue gum</name>
    <dbReference type="NCBI Taxonomy" id="34317"/>
    <lineage>
        <taxon>Eukaryota</taxon>
        <taxon>Viridiplantae</taxon>
        <taxon>Streptophyta</taxon>
        <taxon>Embryophyta</taxon>
        <taxon>Tracheophyta</taxon>
        <taxon>Spermatophyta</taxon>
        <taxon>Magnoliopsida</taxon>
        <taxon>eudicotyledons</taxon>
        <taxon>Gunneridae</taxon>
        <taxon>Pentapetalae</taxon>
        <taxon>rosids</taxon>
        <taxon>malvids</taxon>
        <taxon>Myrtales</taxon>
        <taxon>Myrtaceae</taxon>
        <taxon>Myrtoideae</taxon>
        <taxon>Eucalypteae</taxon>
        <taxon>Eucalyptus</taxon>
    </lineage>
</organism>
<accession>A0ABD3J024</accession>
<reference evidence="1 2" key="1">
    <citation type="submission" date="2024-11" db="EMBL/GenBank/DDBJ databases">
        <title>Chromosome-level genome assembly of Eucalyptus globulus Labill. provides insights into its genome evolution.</title>
        <authorList>
            <person name="Li X."/>
        </authorList>
    </citation>
    <scope>NUCLEOTIDE SEQUENCE [LARGE SCALE GENOMIC DNA]</scope>
    <source>
        <strain evidence="1">CL2024</strain>
        <tissue evidence="1">Fresh tender leaves</tissue>
    </source>
</reference>
<keyword evidence="2" id="KW-1185">Reference proteome</keyword>
<evidence type="ECO:0000313" key="1">
    <source>
        <dbReference type="EMBL" id="KAL3719485.1"/>
    </source>
</evidence>
<sequence>MATARATKSRTLTRFSIAIDWLSALRVSCSISAFALPVEVGSSVPVSTYISALTWEVGGLEKSYVPASQTAEDMWCHAPDRAPDSRPQLMVGDIMRASWSTH</sequence>
<dbReference type="EMBL" id="JBJKBG010000010">
    <property type="protein sequence ID" value="KAL3719485.1"/>
    <property type="molecule type" value="Genomic_DNA"/>
</dbReference>